<evidence type="ECO:0000313" key="2">
    <source>
        <dbReference type="Proteomes" id="UP001576780"/>
    </source>
</evidence>
<accession>A0ABV4WQW9</accession>
<gene>
    <name evidence="1" type="ORF">ACE1CA_23420</name>
</gene>
<dbReference type="RefSeq" id="WP_413279836.1">
    <property type="nucleotide sequence ID" value="NZ_JBHFNT010000215.1"/>
</dbReference>
<evidence type="ECO:0000313" key="1">
    <source>
        <dbReference type="EMBL" id="MFB2837489.1"/>
    </source>
</evidence>
<name>A0ABV4WQW9_9CYAN</name>
<keyword evidence="2" id="KW-1185">Reference proteome</keyword>
<reference evidence="1 2" key="1">
    <citation type="submission" date="2024-09" db="EMBL/GenBank/DDBJ databases">
        <title>Floridaenema gen nov. (Aerosakkonemataceae, Aerosakkonematales ord. nov., Cyanobacteria) from benthic tropical and subtropical fresh waters, with the description of four new species.</title>
        <authorList>
            <person name="Moretto J.A."/>
            <person name="Berthold D.E."/>
            <person name="Lefler F.W."/>
            <person name="Huang I.-S."/>
            <person name="Laughinghouse H. IV."/>
        </authorList>
    </citation>
    <scope>NUCLEOTIDE SEQUENCE [LARGE SCALE GENOMIC DNA]</scope>
    <source>
        <strain evidence="1 2">BLCC-F167</strain>
    </source>
</reference>
<organism evidence="1 2">
    <name type="scientific">Floridaenema evergladense BLCC-F167</name>
    <dbReference type="NCBI Taxonomy" id="3153639"/>
    <lineage>
        <taxon>Bacteria</taxon>
        <taxon>Bacillati</taxon>
        <taxon>Cyanobacteriota</taxon>
        <taxon>Cyanophyceae</taxon>
        <taxon>Oscillatoriophycideae</taxon>
        <taxon>Aerosakkonematales</taxon>
        <taxon>Aerosakkonemataceae</taxon>
        <taxon>Floridanema</taxon>
        <taxon>Floridanema evergladense</taxon>
    </lineage>
</organism>
<protein>
    <submittedName>
        <fullName evidence="1">Uncharacterized protein</fullName>
    </submittedName>
</protein>
<proteinExistence type="predicted"/>
<dbReference type="Proteomes" id="UP001576780">
    <property type="component" value="Unassembled WGS sequence"/>
</dbReference>
<sequence length="50" mass="5707">MLFLNHTDAEDAEKGQEFTSYSYIMPKLLGDLFAIGKTEPQKTENTIIEK</sequence>
<dbReference type="EMBL" id="JBHFNT010000215">
    <property type="protein sequence ID" value="MFB2837489.1"/>
    <property type="molecule type" value="Genomic_DNA"/>
</dbReference>
<comment type="caution">
    <text evidence="1">The sequence shown here is derived from an EMBL/GenBank/DDBJ whole genome shotgun (WGS) entry which is preliminary data.</text>
</comment>